<dbReference type="Proteomes" id="UP000092612">
    <property type="component" value="Unassembled WGS sequence"/>
</dbReference>
<accession>A0A1B8TVE3</accession>
<evidence type="ECO:0000256" key="2">
    <source>
        <dbReference type="ARBA" id="ARBA00023002"/>
    </source>
</evidence>
<name>A0A1B8TVE3_9FLAO</name>
<comment type="caution">
    <text evidence="5">The sequence shown here is derived from an EMBL/GenBank/DDBJ whole genome shotgun (WGS) entry which is preliminary data.</text>
</comment>
<keyword evidence="6" id="KW-1185">Reference proteome</keyword>
<evidence type="ECO:0000256" key="1">
    <source>
        <dbReference type="ARBA" id="ARBA00010928"/>
    </source>
</evidence>
<sequence length="347" mass="39618">MKSINTALCSFGMSGHLFHAPFIDVNPKFNLYGVVERSKNLAKAKYPNIKTFRSLEDLLEDKAIDLVIVNTPNITHYDFTKRIIEAGKHIVVEKPFTVTSSEAKELIDLAEKHNVKLSVYHNRRWDSDFKTVQKVLNKDVLGDIVEAEFHYDRFEPELSYKKHKEVPTEGVGSLYDLGSHLIDQVLQLFGLPNSVFACLDSFRDNSKVGDYFDVKFYYKSHYVTLKSSYFVLETLPAYSIHGTKGSFIKTKGDIQEAALQKEIKPNTGNWGKEPESEKGLLHFIKNGKSTKEYVNTETGNYMKYYDGMYDAIQNNKPVPVSPFEAMQVIQVIEAAIKSNQEKKVIYL</sequence>
<comment type="similarity">
    <text evidence="1">Belongs to the Gfo/Idh/MocA family.</text>
</comment>
<dbReference type="SUPFAM" id="SSF51735">
    <property type="entry name" value="NAD(P)-binding Rossmann-fold domains"/>
    <property type="match status" value="1"/>
</dbReference>
<dbReference type="PANTHER" id="PTHR43708:SF5">
    <property type="entry name" value="CONSERVED EXPRESSED OXIDOREDUCTASE (EUROFUNG)-RELATED"/>
    <property type="match status" value="1"/>
</dbReference>
<dbReference type="AlphaFoldDB" id="A0A1B8TVE3"/>
<evidence type="ECO:0000259" key="3">
    <source>
        <dbReference type="Pfam" id="PF01408"/>
    </source>
</evidence>
<dbReference type="PANTHER" id="PTHR43708">
    <property type="entry name" value="CONSERVED EXPRESSED OXIDOREDUCTASE (EUROFUNG)"/>
    <property type="match status" value="1"/>
</dbReference>
<evidence type="ECO:0000259" key="4">
    <source>
        <dbReference type="Pfam" id="PF02894"/>
    </source>
</evidence>
<dbReference type="KEGG" id="prn:BW723_03405"/>
<proteinExistence type="inferred from homology"/>
<dbReference type="GO" id="GO:0000166">
    <property type="term" value="F:nucleotide binding"/>
    <property type="evidence" value="ECO:0007669"/>
    <property type="project" value="InterPro"/>
</dbReference>
<dbReference type="OrthoDB" id="9815825at2"/>
<dbReference type="InterPro" id="IPR036291">
    <property type="entry name" value="NAD(P)-bd_dom_sf"/>
</dbReference>
<gene>
    <name evidence="5" type="ORF">LPB301_12295</name>
</gene>
<dbReference type="Gene3D" id="3.30.360.10">
    <property type="entry name" value="Dihydrodipicolinate Reductase, domain 2"/>
    <property type="match status" value="1"/>
</dbReference>
<keyword evidence="2" id="KW-0560">Oxidoreductase</keyword>
<dbReference type="Pfam" id="PF02894">
    <property type="entry name" value="GFO_IDH_MocA_C"/>
    <property type="match status" value="1"/>
</dbReference>
<evidence type="ECO:0000313" key="5">
    <source>
        <dbReference type="EMBL" id="OBY63577.1"/>
    </source>
</evidence>
<feature type="domain" description="Gfo/Idh/MocA-like oxidoreductase C-terminal" evidence="4">
    <location>
        <begin position="135"/>
        <end position="345"/>
    </location>
</feature>
<reference evidence="6" key="1">
    <citation type="submission" date="2016-02" db="EMBL/GenBank/DDBJ databases">
        <title>Paenibacillus sp. LPB0068, isolated from Crassostrea gigas.</title>
        <authorList>
            <person name="Shin S.-K."/>
            <person name="Yi H."/>
        </authorList>
    </citation>
    <scope>NUCLEOTIDE SEQUENCE [LARGE SCALE GENOMIC DNA]</scope>
    <source>
        <strain evidence="6">KCTC 23969</strain>
    </source>
</reference>
<dbReference type="Gene3D" id="3.40.50.720">
    <property type="entry name" value="NAD(P)-binding Rossmann-like Domain"/>
    <property type="match status" value="1"/>
</dbReference>
<protein>
    <submittedName>
        <fullName evidence="5">Oxidoreductase</fullName>
    </submittedName>
</protein>
<dbReference type="STRING" id="996801.BW723_03405"/>
<dbReference type="InterPro" id="IPR000683">
    <property type="entry name" value="Gfo/Idh/MocA-like_OxRdtase_N"/>
</dbReference>
<evidence type="ECO:0000313" key="6">
    <source>
        <dbReference type="Proteomes" id="UP000092612"/>
    </source>
</evidence>
<dbReference type="RefSeq" id="WP_068362266.1">
    <property type="nucleotide sequence ID" value="NZ_CP019337.1"/>
</dbReference>
<dbReference type="Pfam" id="PF01408">
    <property type="entry name" value="GFO_IDH_MocA"/>
    <property type="match status" value="1"/>
</dbReference>
<dbReference type="EMBL" id="LSFL01000035">
    <property type="protein sequence ID" value="OBY63577.1"/>
    <property type="molecule type" value="Genomic_DNA"/>
</dbReference>
<dbReference type="GO" id="GO:0016491">
    <property type="term" value="F:oxidoreductase activity"/>
    <property type="evidence" value="ECO:0007669"/>
    <property type="project" value="UniProtKB-KW"/>
</dbReference>
<dbReference type="InterPro" id="IPR051317">
    <property type="entry name" value="Gfo/Idh/MocA_oxidoreduct"/>
</dbReference>
<organism evidence="5 6">
    <name type="scientific">Polaribacter reichenbachii</name>
    <dbReference type="NCBI Taxonomy" id="996801"/>
    <lineage>
        <taxon>Bacteria</taxon>
        <taxon>Pseudomonadati</taxon>
        <taxon>Bacteroidota</taxon>
        <taxon>Flavobacteriia</taxon>
        <taxon>Flavobacteriales</taxon>
        <taxon>Flavobacteriaceae</taxon>
    </lineage>
</organism>
<feature type="domain" description="Gfo/Idh/MocA-like oxidoreductase N-terminal" evidence="3">
    <location>
        <begin position="5"/>
        <end position="121"/>
    </location>
</feature>
<dbReference type="InterPro" id="IPR004104">
    <property type="entry name" value="Gfo/Idh/MocA-like_OxRdtase_C"/>
</dbReference>